<gene>
    <name evidence="3" type="ORF">Ocin01_13598</name>
</gene>
<dbReference type="Pfam" id="PF00168">
    <property type="entry name" value="C2"/>
    <property type="match status" value="1"/>
</dbReference>
<evidence type="ECO:0000259" key="2">
    <source>
        <dbReference type="Pfam" id="PF00168"/>
    </source>
</evidence>
<keyword evidence="1" id="KW-0732">Signal</keyword>
<dbReference type="AlphaFoldDB" id="A0A1D2MJD8"/>
<feature type="signal peptide" evidence="1">
    <location>
        <begin position="1"/>
        <end position="29"/>
    </location>
</feature>
<keyword evidence="4" id="KW-1185">Reference proteome</keyword>
<evidence type="ECO:0000313" key="4">
    <source>
        <dbReference type="Proteomes" id="UP000094527"/>
    </source>
</evidence>
<accession>A0A1D2MJD8</accession>
<dbReference type="InterPro" id="IPR035892">
    <property type="entry name" value="C2_domain_sf"/>
</dbReference>
<proteinExistence type="predicted"/>
<reference evidence="3 4" key="1">
    <citation type="journal article" date="2016" name="Genome Biol. Evol.">
        <title>Gene Family Evolution Reflects Adaptation to Soil Environmental Stressors in the Genome of the Collembolan Orchesella cincta.</title>
        <authorList>
            <person name="Faddeeva-Vakhrusheva A."/>
            <person name="Derks M.F."/>
            <person name="Anvar S.Y."/>
            <person name="Agamennone V."/>
            <person name="Suring W."/>
            <person name="Smit S."/>
            <person name="van Straalen N.M."/>
            <person name="Roelofs D."/>
        </authorList>
    </citation>
    <scope>NUCLEOTIDE SEQUENCE [LARGE SCALE GENOMIC DNA]</scope>
    <source>
        <tissue evidence="3">Mixed pool</tissue>
    </source>
</reference>
<dbReference type="Gene3D" id="2.60.40.150">
    <property type="entry name" value="C2 domain"/>
    <property type="match status" value="1"/>
</dbReference>
<sequence length="156" mass="17706">MRFVHSSEVQQAKMQRFAILLLFVALASGQSRNTTFTLFATDMSGCDTGSACDLHVTIRCSSVSSDWKICGETSKLQDDNFPVWPEVFTFEHTEGTSQRWRFDLIDEDVAFNDVIATFDVIVDTYESNAGNLYQLPLPGNEVKGIFWIHRRTLKEP</sequence>
<comment type="caution">
    <text evidence="3">The sequence shown here is derived from an EMBL/GenBank/DDBJ whole genome shotgun (WGS) entry which is preliminary data.</text>
</comment>
<feature type="chain" id="PRO_5008904138" description="C2 domain-containing protein" evidence="1">
    <location>
        <begin position="30"/>
        <end position="156"/>
    </location>
</feature>
<dbReference type="SUPFAM" id="SSF49562">
    <property type="entry name" value="C2 domain (Calcium/lipid-binding domain, CaLB)"/>
    <property type="match status" value="1"/>
</dbReference>
<dbReference type="EMBL" id="LJIJ01001077">
    <property type="protein sequence ID" value="ODM93083.1"/>
    <property type="molecule type" value="Genomic_DNA"/>
</dbReference>
<feature type="domain" description="C2" evidence="2">
    <location>
        <begin position="40"/>
        <end position="127"/>
    </location>
</feature>
<dbReference type="Proteomes" id="UP000094527">
    <property type="component" value="Unassembled WGS sequence"/>
</dbReference>
<name>A0A1D2MJD8_ORCCI</name>
<organism evidence="3 4">
    <name type="scientific">Orchesella cincta</name>
    <name type="common">Springtail</name>
    <name type="synonym">Podura cincta</name>
    <dbReference type="NCBI Taxonomy" id="48709"/>
    <lineage>
        <taxon>Eukaryota</taxon>
        <taxon>Metazoa</taxon>
        <taxon>Ecdysozoa</taxon>
        <taxon>Arthropoda</taxon>
        <taxon>Hexapoda</taxon>
        <taxon>Collembola</taxon>
        <taxon>Entomobryomorpha</taxon>
        <taxon>Entomobryoidea</taxon>
        <taxon>Orchesellidae</taxon>
        <taxon>Orchesellinae</taxon>
        <taxon>Orchesella</taxon>
    </lineage>
</organism>
<evidence type="ECO:0000256" key="1">
    <source>
        <dbReference type="SAM" id="SignalP"/>
    </source>
</evidence>
<evidence type="ECO:0000313" key="3">
    <source>
        <dbReference type="EMBL" id="ODM93083.1"/>
    </source>
</evidence>
<protein>
    <recommendedName>
        <fullName evidence="2">C2 domain-containing protein</fullName>
    </recommendedName>
</protein>
<dbReference type="OMA" id="NFPVWPE"/>
<dbReference type="InterPro" id="IPR000008">
    <property type="entry name" value="C2_dom"/>
</dbReference>